<dbReference type="CDD" id="cd00093">
    <property type="entry name" value="HTH_XRE"/>
    <property type="match status" value="1"/>
</dbReference>
<dbReference type="EMBL" id="JACEQY010000004">
    <property type="protein sequence ID" value="MBA4860983.1"/>
    <property type="molecule type" value="Genomic_DNA"/>
</dbReference>
<dbReference type="GO" id="GO:0003677">
    <property type="term" value="F:DNA binding"/>
    <property type="evidence" value="ECO:0007669"/>
    <property type="project" value="InterPro"/>
</dbReference>
<feature type="domain" description="HTH cro/C1-type" evidence="1">
    <location>
        <begin position="18"/>
        <end position="73"/>
    </location>
</feature>
<sequence>MPARNVVTARQERLGAELRKLRERAGTSIREASEATGIAQSKISMMEAGRVGVSAERVRYLAGEYACPDTAYVDALVAMATERERGWWEECRGLLPASFLDLAELEHHAAYLKSFENVRIPGLLQTEEQVRAMYGSAVSALSEEQVEARVRFRLRRQEVLERAEPFRCAVVIHEAALRVRVADRKVARSQLLHVLEQSERPHVTVKVVPFDIDGFTWIGNPVLLAGGPVLQLDTVLLDSVHGGTFMDAEAQLGLYRKVIADVECAALGVVESRDFIHQLAKSI</sequence>
<dbReference type="SMART" id="SM00530">
    <property type="entry name" value="HTH_XRE"/>
    <property type="match status" value="1"/>
</dbReference>
<dbReference type="AlphaFoldDB" id="A0A7W2HEI7"/>
<dbReference type="Proteomes" id="UP000586976">
    <property type="component" value="Unassembled WGS sequence"/>
</dbReference>
<name>A0A7W2HEI7_9ACTN</name>
<dbReference type="InterPro" id="IPR010982">
    <property type="entry name" value="Lambda_DNA-bd_dom_sf"/>
</dbReference>
<dbReference type="PROSITE" id="PS50943">
    <property type="entry name" value="HTH_CROC1"/>
    <property type="match status" value="1"/>
</dbReference>
<evidence type="ECO:0000259" key="1">
    <source>
        <dbReference type="PROSITE" id="PS50943"/>
    </source>
</evidence>
<evidence type="ECO:0000313" key="2">
    <source>
        <dbReference type="EMBL" id="MBA4860983.1"/>
    </source>
</evidence>
<dbReference type="InterPro" id="IPR043917">
    <property type="entry name" value="DUF5753"/>
</dbReference>
<dbReference type="Pfam" id="PF19054">
    <property type="entry name" value="DUF5753"/>
    <property type="match status" value="1"/>
</dbReference>
<dbReference type="InterPro" id="IPR001387">
    <property type="entry name" value="Cro/C1-type_HTH"/>
</dbReference>
<keyword evidence="3" id="KW-1185">Reference proteome</keyword>
<dbReference type="RefSeq" id="WP_181863047.1">
    <property type="nucleotide sequence ID" value="NZ_JACEQY010000004.1"/>
</dbReference>
<organism evidence="2 3">
    <name type="scientific">Streptomyces himalayensis subsp. aureolus</name>
    <dbReference type="NCBI Taxonomy" id="2758039"/>
    <lineage>
        <taxon>Bacteria</taxon>
        <taxon>Bacillati</taxon>
        <taxon>Actinomycetota</taxon>
        <taxon>Actinomycetes</taxon>
        <taxon>Kitasatosporales</taxon>
        <taxon>Streptomycetaceae</taxon>
        <taxon>Streptomyces</taxon>
        <taxon>Streptomyces himalayensis</taxon>
    </lineage>
</organism>
<protein>
    <submittedName>
        <fullName evidence="2">Helix-turn-helix transcriptional regulator</fullName>
    </submittedName>
</protein>
<dbReference type="Pfam" id="PF13560">
    <property type="entry name" value="HTH_31"/>
    <property type="match status" value="1"/>
</dbReference>
<accession>A0A7W2HEI7</accession>
<dbReference type="Gene3D" id="1.10.260.40">
    <property type="entry name" value="lambda repressor-like DNA-binding domains"/>
    <property type="match status" value="1"/>
</dbReference>
<comment type="caution">
    <text evidence="2">The sequence shown here is derived from an EMBL/GenBank/DDBJ whole genome shotgun (WGS) entry which is preliminary data.</text>
</comment>
<gene>
    <name evidence="2" type="ORF">H1V43_06220</name>
</gene>
<dbReference type="SUPFAM" id="SSF47413">
    <property type="entry name" value="lambda repressor-like DNA-binding domains"/>
    <property type="match status" value="1"/>
</dbReference>
<proteinExistence type="predicted"/>
<evidence type="ECO:0000313" key="3">
    <source>
        <dbReference type="Proteomes" id="UP000586976"/>
    </source>
</evidence>
<reference evidence="2 3" key="1">
    <citation type="submission" date="2020-07" db="EMBL/GenBank/DDBJ databases">
        <title>Streptomyces isolated from Indian soil.</title>
        <authorList>
            <person name="Mandal S."/>
            <person name="Maiti P.K."/>
        </authorList>
    </citation>
    <scope>NUCLEOTIDE SEQUENCE [LARGE SCALE GENOMIC DNA]</scope>
    <source>
        <strain evidence="2 3">PSKA54</strain>
    </source>
</reference>